<protein>
    <submittedName>
        <fullName evidence="1">Uncharacterized protein</fullName>
    </submittedName>
</protein>
<accession>A0AAP0II23</accession>
<comment type="caution">
    <text evidence="1">The sequence shown here is derived from an EMBL/GenBank/DDBJ whole genome shotgun (WGS) entry which is preliminary data.</text>
</comment>
<name>A0AAP0II23_9MAGN</name>
<dbReference type="AlphaFoldDB" id="A0AAP0II23"/>
<evidence type="ECO:0000313" key="1">
    <source>
        <dbReference type="EMBL" id="KAK9115911.1"/>
    </source>
</evidence>
<gene>
    <name evidence="1" type="ORF">Sjap_014858</name>
</gene>
<organism evidence="1 2">
    <name type="scientific">Stephania japonica</name>
    <dbReference type="NCBI Taxonomy" id="461633"/>
    <lineage>
        <taxon>Eukaryota</taxon>
        <taxon>Viridiplantae</taxon>
        <taxon>Streptophyta</taxon>
        <taxon>Embryophyta</taxon>
        <taxon>Tracheophyta</taxon>
        <taxon>Spermatophyta</taxon>
        <taxon>Magnoliopsida</taxon>
        <taxon>Ranunculales</taxon>
        <taxon>Menispermaceae</taxon>
        <taxon>Menispermoideae</taxon>
        <taxon>Cissampelideae</taxon>
        <taxon>Stephania</taxon>
    </lineage>
</organism>
<reference evidence="1 2" key="1">
    <citation type="submission" date="2024-01" db="EMBL/GenBank/DDBJ databases">
        <title>Genome assemblies of Stephania.</title>
        <authorList>
            <person name="Yang L."/>
        </authorList>
    </citation>
    <scope>NUCLEOTIDE SEQUENCE [LARGE SCALE GENOMIC DNA]</scope>
    <source>
        <strain evidence="1">QJT</strain>
        <tissue evidence="1">Leaf</tissue>
    </source>
</reference>
<dbReference type="EMBL" id="JBBNAE010000006">
    <property type="protein sequence ID" value="KAK9115911.1"/>
    <property type="molecule type" value="Genomic_DNA"/>
</dbReference>
<evidence type="ECO:0000313" key="2">
    <source>
        <dbReference type="Proteomes" id="UP001417504"/>
    </source>
</evidence>
<dbReference type="Proteomes" id="UP001417504">
    <property type="component" value="Unassembled WGS sequence"/>
</dbReference>
<proteinExistence type="predicted"/>
<sequence>MGQCKEGLILFLRMMGENAMVMDDSMVSLLCACYVIHGINNNNNNNNINIASVPNELRSATLIKLFHCARFSAIDESFPNHSNLS</sequence>
<keyword evidence="2" id="KW-1185">Reference proteome</keyword>